<reference evidence="4" key="1">
    <citation type="submission" date="2021-04" db="EMBL/GenBank/DDBJ databases">
        <title>Pseudaminobacter soli sp. nov., isolated from paddy soil contaminated by heavy metals.</title>
        <authorList>
            <person name="Zhang K."/>
        </authorList>
    </citation>
    <scope>NUCLEOTIDE SEQUENCE</scope>
    <source>
        <strain evidence="4">19-2017</strain>
    </source>
</reference>
<dbReference type="AlphaFoldDB" id="A0A942ICB3"/>
<evidence type="ECO:0000313" key="5">
    <source>
        <dbReference type="Proteomes" id="UP000680348"/>
    </source>
</evidence>
<dbReference type="EMBL" id="JAGWCR010000029">
    <property type="protein sequence ID" value="MBS3652521.1"/>
    <property type="molecule type" value="Genomic_DNA"/>
</dbReference>
<comment type="caution">
    <text evidence="4">The sequence shown here is derived from an EMBL/GenBank/DDBJ whole genome shotgun (WGS) entry which is preliminary data.</text>
</comment>
<keyword evidence="2 3" id="KW-0143">Chaperone</keyword>
<dbReference type="Proteomes" id="UP000680348">
    <property type="component" value="Unassembled WGS sequence"/>
</dbReference>
<evidence type="ECO:0000256" key="2">
    <source>
        <dbReference type="ARBA" id="ARBA00023186"/>
    </source>
</evidence>
<protein>
    <recommendedName>
        <fullName evidence="3">Urease accessory protein UreF</fullName>
    </recommendedName>
</protein>
<comment type="function">
    <text evidence="3">Required for maturation of urease via the functional incorporation of the urease nickel metallocenter.</text>
</comment>
<dbReference type="PANTHER" id="PTHR33620">
    <property type="entry name" value="UREASE ACCESSORY PROTEIN F"/>
    <property type="match status" value="1"/>
</dbReference>
<keyword evidence="5" id="KW-1185">Reference proteome</keyword>
<dbReference type="Pfam" id="PF01730">
    <property type="entry name" value="UreF"/>
    <property type="match status" value="1"/>
</dbReference>
<organism evidence="4 5">
    <name type="scientific">Pseudaminobacter soli</name>
    <name type="common">ex Zhang et al. 2022</name>
    <dbReference type="NCBI Taxonomy" id="2831468"/>
    <lineage>
        <taxon>Bacteria</taxon>
        <taxon>Pseudomonadati</taxon>
        <taxon>Pseudomonadota</taxon>
        <taxon>Alphaproteobacteria</taxon>
        <taxon>Hyphomicrobiales</taxon>
        <taxon>Phyllobacteriaceae</taxon>
        <taxon>Pseudaminobacter</taxon>
    </lineage>
</organism>
<keyword evidence="3" id="KW-0963">Cytoplasm</keyword>
<comment type="subcellular location">
    <subcellularLocation>
        <location evidence="3">Cytoplasm</location>
    </subcellularLocation>
</comment>
<sequence>MDDVQALATGASLADVAKLQAWFSPSFPVGAFNYSHGLEWAVEAGDVRTAASLRAWIEGVLRFGSGRSDAIIVCATWRAVRSRDWSTACEISSLAAALQPTAERRMESVGQGNAFLGAVSAAWPHPVLQHFRESCPGETALPVSVGAAAAAHGLPLEPVLVAFLHAFAANLVSAGVRLVPLGQTDGLKVIAALEAAILEVTDKAVRAGIEDLGSAGILADIASMRHETQYTRLFRS</sequence>
<dbReference type="InterPro" id="IPR038277">
    <property type="entry name" value="UreF_sf"/>
</dbReference>
<dbReference type="GO" id="GO:0016151">
    <property type="term" value="F:nickel cation binding"/>
    <property type="evidence" value="ECO:0007669"/>
    <property type="project" value="UniProtKB-UniRule"/>
</dbReference>
<evidence type="ECO:0000256" key="1">
    <source>
        <dbReference type="ARBA" id="ARBA00022988"/>
    </source>
</evidence>
<dbReference type="InterPro" id="IPR002639">
    <property type="entry name" value="UreF"/>
</dbReference>
<comment type="subunit">
    <text evidence="3">UreD, UreF and UreG form a complex that acts as a GTP-hydrolysis-dependent molecular chaperone, activating the urease apoprotein by helping to assemble the nickel containing metallocenter of UreC. The UreE protein probably delivers the nickel.</text>
</comment>
<keyword evidence="1 3" id="KW-0996">Nickel insertion</keyword>
<name>A0A942ICB3_9HYPH</name>
<evidence type="ECO:0000313" key="4">
    <source>
        <dbReference type="EMBL" id="MBS3652521.1"/>
    </source>
</evidence>
<dbReference type="PIRSF" id="PIRSF009467">
    <property type="entry name" value="Ureas_acces_UreF"/>
    <property type="match status" value="1"/>
</dbReference>
<dbReference type="PANTHER" id="PTHR33620:SF1">
    <property type="entry name" value="UREASE ACCESSORY PROTEIN F"/>
    <property type="match status" value="1"/>
</dbReference>
<dbReference type="GO" id="GO:0005737">
    <property type="term" value="C:cytoplasm"/>
    <property type="evidence" value="ECO:0007669"/>
    <property type="project" value="UniProtKB-SubCell"/>
</dbReference>
<accession>A0A942ICB3</accession>
<comment type="similarity">
    <text evidence="3">Belongs to the UreF family.</text>
</comment>
<dbReference type="HAMAP" id="MF_01385">
    <property type="entry name" value="UreF"/>
    <property type="match status" value="1"/>
</dbReference>
<dbReference type="Gene3D" id="1.10.4190.10">
    <property type="entry name" value="Urease accessory protein UreF"/>
    <property type="match status" value="1"/>
</dbReference>
<evidence type="ECO:0000256" key="3">
    <source>
        <dbReference type="HAMAP-Rule" id="MF_01385"/>
    </source>
</evidence>
<proteinExistence type="inferred from homology"/>
<gene>
    <name evidence="3" type="primary">ureF</name>
    <name evidence="4" type="ORF">KEU06_28480</name>
</gene>